<dbReference type="EMBL" id="CADCXW020000002">
    <property type="protein sequence ID" value="CAD1533942.1"/>
    <property type="molecule type" value="Genomic_DNA"/>
</dbReference>
<reference evidence="4" key="1">
    <citation type="submission" date="2020-07" db="EMBL/GenBank/DDBJ databases">
        <authorList>
            <person name="Ferguson B K."/>
        </authorList>
    </citation>
    <scope>NUCLEOTIDE SEQUENCE</scope>
    <source>
        <strain evidence="4">L06</strain>
    </source>
</reference>
<sequence length="338" mass="38474">MNLRILLTTVFLLKFVSCEELVNCNKVHDTFNVCKKNGVLVFVNETINESGLSITDSDITEIAPNAFQDLDIAELRLNFNGRPVKLYPASFEGLHKVETLVIQWTEFSPQYKLFDALSALRSLTISNCQVGDLIHGTFYSLSRLRELYLNYNNISTLTYYQNTFDIALGSVTNLWLDHNQLSNIEPNVFFTLTSLRKLHLNNNRLKTLLPGTFHGIGNVWVVELQYNELTSIPKNLFNELHRLTHLYLHHNKISSIESGAFDGLNLHVLTLSVNKLTIISSSMFTGLRAQDLSLAFNDISRVDDNTFKEVGLDKIVFHDNNCTVDKERWGLSNETVVQ</sequence>
<dbReference type="AlphaFoldDB" id="A0A6V7I8E9"/>
<dbReference type="PANTHER" id="PTHR24369:SF213">
    <property type="entry name" value="INSULIN LIKE GROWTH FACTOR BINDING PROTEIN ACID LABILE SUBUNIT"/>
    <property type="match status" value="1"/>
</dbReference>
<dbReference type="InterPro" id="IPR050541">
    <property type="entry name" value="LRR_TM_domain-containing"/>
</dbReference>
<dbReference type="InterPro" id="IPR003591">
    <property type="entry name" value="Leu-rich_rpt_typical-subtyp"/>
</dbReference>
<dbReference type="SMART" id="SM00365">
    <property type="entry name" value="LRR_SD22"/>
    <property type="match status" value="3"/>
</dbReference>
<dbReference type="Pfam" id="PF13855">
    <property type="entry name" value="LRR_8"/>
    <property type="match status" value="2"/>
</dbReference>
<evidence type="ECO:0000256" key="1">
    <source>
        <dbReference type="ARBA" id="ARBA00022614"/>
    </source>
</evidence>
<gene>
    <name evidence="4" type="ORF">BBRV_LOCUS14046</name>
</gene>
<dbReference type="GO" id="GO:0005886">
    <property type="term" value="C:plasma membrane"/>
    <property type="evidence" value="ECO:0007669"/>
    <property type="project" value="TreeGrafter"/>
</dbReference>
<evidence type="ECO:0000313" key="4">
    <source>
        <dbReference type="EMBL" id="CAD1533942.1"/>
    </source>
</evidence>
<dbReference type="PANTHER" id="PTHR24369">
    <property type="entry name" value="ANTIGEN BSP, PUTATIVE-RELATED"/>
    <property type="match status" value="1"/>
</dbReference>
<dbReference type="SMART" id="SM00369">
    <property type="entry name" value="LRR_TYP"/>
    <property type="match status" value="7"/>
</dbReference>
<name>A0A6V7I8E9_9HYME</name>
<accession>A0A6V7I8E9</accession>
<feature type="chain" id="PRO_5027683744" evidence="3">
    <location>
        <begin position="19"/>
        <end position="338"/>
    </location>
</feature>
<dbReference type="InterPro" id="IPR001611">
    <property type="entry name" value="Leu-rich_rpt"/>
</dbReference>
<dbReference type="Pfam" id="PF00560">
    <property type="entry name" value="LRR_1"/>
    <property type="match status" value="1"/>
</dbReference>
<feature type="signal peptide" evidence="3">
    <location>
        <begin position="1"/>
        <end position="18"/>
    </location>
</feature>
<organism evidence="4">
    <name type="scientific">Bracon brevicornis</name>
    <dbReference type="NCBI Taxonomy" id="1563983"/>
    <lineage>
        <taxon>Eukaryota</taxon>
        <taxon>Metazoa</taxon>
        <taxon>Ecdysozoa</taxon>
        <taxon>Arthropoda</taxon>
        <taxon>Hexapoda</taxon>
        <taxon>Insecta</taxon>
        <taxon>Pterygota</taxon>
        <taxon>Neoptera</taxon>
        <taxon>Endopterygota</taxon>
        <taxon>Hymenoptera</taxon>
        <taxon>Apocrita</taxon>
        <taxon>Ichneumonoidea</taxon>
        <taxon>Braconidae</taxon>
        <taxon>Braconinae</taxon>
        <taxon>Bracon</taxon>
    </lineage>
</organism>
<evidence type="ECO:0000256" key="2">
    <source>
        <dbReference type="ARBA" id="ARBA00022737"/>
    </source>
</evidence>
<keyword evidence="1" id="KW-0433">Leucine-rich repeat</keyword>
<dbReference type="SUPFAM" id="SSF52047">
    <property type="entry name" value="RNI-like"/>
    <property type="match status" value="1"/>
</dbReference>
<dbReference type="Gene3D" id="3.80.10.10">
    <property type="entry name" value="Ribonuclease Inhibitor"/>
    <property type="match status" value="3"/>
</dbReference>
<evidence type="ECO:0000256" key="3">
    <source>
        <dbReference type="SAM" id="SignalP"/>
    </source>
</evidence>
<dbReference type="PROSITE" id="PS51450">
    <property type="entry name" value="LRR"/>
    <property type="match status" value="3"/>
</dbReference>
<keyword evidence="3" id="KW-0732">Signal</keyword>
<dbReference type="InterPro" id="IPR032675">
    <property type="entry name" value="LRR_dom_sf"/>
</dbReference>
<proteinExistence type="predicted"/>
<keyword evidence="2" id="KW-0677">Repeat</keyword>
<protein>
    <submittedName>
        <fullName evidence="4">Uncharacterized protein</fullName>
    </submittedName>
</protein>